<evidence type="ECO:0000313" key="2">
    <source>
        <dbReference type="EMBL" id="KNE63707.1"/>
    </source>
</evidence>
<evidence type="ECO:0000259" key="1">
    <source>
        <dbReference type="Pfam" id="PF19263"/>
    </source>
</evidence>
<sequence>MARLDKLMKDSRQVVLREFVNMDVLKDLTKKHSGVPQSIKMQLKDYQNLFNLSYGDGKETVYSFTNKKRNQEKRFGRLYATSTSLQGLKKDFRSALAAGVLQDNDMVAAAPSIFKTILSVYNLNSKALDLYLENRDEALSKYKLKEKSDFLSVIFSEYPPRGLHPELMEMHKTLYNVAYPQIAANYPVIVQFSKERSASVVNKGSVMANVFQAVESVILMEAVEFFCKRGIAPSVLCFDGVMLVKDERVNEQLLEELHQHTVQQTGFDVKWAEKPIVHNHVTLQEKDFPDHCDDPKAFVAEVLQKEPSYDQGWAWKVYYHIRRLTDKEDRENYIEVLKCYVGEFCCKDLYVGKYYFRASIHDPWLLNVPRETVNMVIDATFGDYMPQVKTRIFDFHKPTWGEPSGKTYIEHFNAFPGFAATNLGCHVERDEVAPYLDYILQVICSNRETEYTYVLKWVQELFKSSKANGVVLCITGLEGTGKGFFYQTLSEHLLGKELCLTLNNADQFLAQMFNSELENKSLVLFDEMPAVGFNQCKSMFDKLKNMTMDDKIVINEKGVHRYVAKNMNNFMINSNNEAILPLTATGRRVFCLKVSNIHRCDEEYFEQLSEFVKANANKIFTYIMNLDLSGIRLSKFPRNEDHEAMAVACIDPVATLIKEFVDYGGFPRNLMEPGRAVEVEKVMDSRDIYSMYQKYVKKRFPGQQVVSSTLLGVSLSQAVDTTKRGDDKLFMQKRKVVDGRKVTLYEYSGPTVMDLSDDDSE</sequence>
<dbReference type="Pfam" id="PF19263">
    <property type="entry name" value="DUF5906"/>
    <property type="match status" value="1"/>
</dbReference>
<reference evidence="2 3" key="1">
    <citation type="submission" date="2009-11" db="EMBL/GenBank/DDBJ databases">
        <title>Annotation of Allomyces macrogynus ATCC 38327.</title>
        <authorList>
            <consortium name="The Broad Institute Genome Sequencing Platform"/>
            <person name="Russ C."/>
            <person name="Cuomo C."/>
            <person name="Burger G."/>
            <person name="Gray M.W."/>
            <person name="Holland P.W.H."/>
            <person name="King N."/>
            <person name="Lang F.B.F."/>
            <person name="Roger A.J."/>
            <person name="Ruiz-Trillo I."/>
            <person name="Young S.K."/>
            <person name="Zeng Q."/>
            <person name="Gargeya S."/>
            <person name="Fitzgerald M."/>
            <person name="Haas B."/>
            <person name="Abouelleil A."/>
            <person name="Alvarado L."/>
            <person name="Arachchi H.M."/>
            <person name="Berlin A."/>
            <person name="Chapman S.B."/>
            <person name="Gearin G."/>
            <person name="Goldberg J."/>
            <person name="Griggs A."/>
            <person name="Gujja S."/>
            <person name="Hansen M."/>
            <person name="Heiman D."/>
            <person name="Howarth C."/>
            <person name="Larimer J."/>
            <person name="Lui A."/>
            <person name="MacDonald P.J.P."/>
            <person name="McCowen C."/>
            <person name="Montmayeur A."/>
            <person name="Murphy C."/>
            <person name="Neiman D."/>
            <person name="Pearson M."/>
            <person name="Priest M."/>
            <person name="Roberts A."/>
            <person name="Saif S."/>
            <person name="Shea T."/>
            <person name="Sisk P."/>
            <person name="Stolte C."/>
            <person name="Sykes S."/>
            <person name="Wortman J."/>
            <person name="Nusbaum C."/>
            <person name="Birren B."/>
        </authorList>
    </citation>
    <scope>NUCLEOTIDE SEQUENCE [LARGE SCALE GENOMIC DNA]</scope>
    <source>
        <strain evidence="2 3">ATCC 38327</strain>
    </source>
</reference>
<organism evidence="2 3">
    <name type="scientific">Allomyces macrogynus (strain ATCC 38327)</name>
    <name type="common">Allomyces javanicus var. macrogynus</name>
    <dbReference type="NCBI Taxonomy" id="578462"/>
    <lineage>
        <taxon>Eukaryota</taxon>
        <taxon>Fungi</taxon>
        <taxon>Fungi incertae sedis</taxon>
        <taxon>Blastocladiomycota</taxon>
        <taxon>Blastocladiomycetes</taxon>
        <taxon>Blastocladiales</taxon>
        <taxon>Blastocladiaceae</taxon>
        <taxon>Allomyces</taxon>
    </lineage>
</organism>
<dbReference type="Proteomes" id="UP000054350">
    <property type="component" value="Unassembled WGS sequence"/>
</dbReference>
<dbReference type="InterPro" id="IPR045455">
    <property type="entry name" value="NrS-1_pol-like_helicase"/>
</dbReference>
<dbReference type="EMBL" id="GG745342">
    <property type="protein sequence ID" value="KNE63707.1"/>
    <property type="molecule type" value="Genomic_DNA"/>
</dbReference>
<dbReference type="OrthoDB" id="2375545at2759"/>
<name>A0A0L0SMJ2_ALLM3</name>
<accession>A0A0L0SMJ2</accession>
<protein>
    <recommendedName>
        <fullName evidence="1">NrS-1 polymerase-like helicase domain-containing protein</fullName>
    </recommendedName>
</protein>
<dbReference type="Gene3D" id="3.40.50.300">
    <property type="entry name" value="P-loop containing nucleotide triphosphate hydrolases"/>
    <property type="match status" value="1"/>
</dbReference>
<keyword evidence="3" id="KW-1185">Reference proteome</keyword>
<evidence type="ECO:0000313" key="3">
    <source>
        <dbReference type="Proteomes" id="UP000054350"/>
    </source>
</evidence>
<gene>
    <name evidence="2" type="ORF">AMAG_19035</name>
</gene>
<proteinExistence type="predicted"/>
<dbReference type="VEuPathDB" id="FungiDB:AMAG_19035"/>
<dbReference type="SUPFAM" id="SSF52540">
    <property type="entry name" value="P-loop containing nucleoside triphosphate hydrolases"/>
    <property type="match status" value="1"/>
</dbReference>
<dbReference type="STRING" id="578462.A0A0L0SMJ2"/>
<dbReference type="AlphaFoldDB" id="A0A0L0SMJ2"/>
<feature type="domain" description="NrS-1 polymerase-like helicase" evidence="1">
    <location>
        <begin position="475"/>
        <end position="588"/>
    </location>
</feature>
<dbReference type="InterPro" id="IPR027417">
    <property type="entry name" value="P-loop_NTPase"/>
</dbReference>
<reference evidence="3" key="2">
    <citation type="submission" date="2009-11" db="EMBL/GenBank/DDBJ databases">
        <title>The Genome Sequence of Allomyces macrogynus strain ATCC 38327.</title>
        <authorList>
            <consortium name="The Broad Institute Genome Sequencing Platform"/>
            <person name="Russ C."/>
            <person name="Cuomo C."/>
            <person name="Shea T."/>
            <person name="Young S.K."/>
            <person name="Zeng Q."/>
            <person name="Koehrsen M."/>
            <person name="Haas B."/>
            <person name="Borodovsky M."/>
            <person name="Guigo R."/>
            <person name="Alvarado L."/>
            <person name="Berlin A."/>
            <person name="Borenstein D."/>
            <person name="Chen Z."/>
            <person name="Engels R."/>
            <person name="Freedman E."/>
            <person name="Gellesch M."/>
            <person name="Goldberg J."/>
            <person name="Griggs A."/>
            <person name="Gujja S."/>
            <person name="Heiman D."/>
            <person name="Hepburn T."/>
            <person name="Howarth C."/>
            <person name="Jen D."/>
            <person name="Larson L."/>
            <person name="Lewis B."/>
            <person name="Mehta T."/>
            <person name="Park D."/>
            <person name="Pearson M."/>
            <person name="Roberts A."/>
            <person name="Saif S."/>
            <person name="Shenoy N."/>
            <person name="Sisk P."/>
            <person name="Stolte C."/>
            <person name="Sykes S."/>
            <person name="Walk T."/>
            <person name="White J."/>
            <person name="Yandava C."/>
            <person name="Burger G."/>
            <person name="Gray M.W."/>
            <person name="Holland P.W.H."/>
            <person name="King N."/>
            <person name="Lang F.B.F."/>
            <person name="Roger A.J."/>
            <person name="Ruiz-Trillo I."/>
            <person name="Lander E."/>
            <person name="Nusbaum C."/>
        </authorList>
    </citation>
    <scope>NUCLEOTIDE SEQUENCE [LARGE SCALE GENOMIC DNA]</scope>
    <source>
        <strain evidence="3">ATCC 38327</strain>
    </source>
</reference>
<dbReference type="OMA" id="YFRASIH"/>
<dbReference type="eggNOG" id="ENOG502S6HH">
    <property type="taxonomic scope" value="Eukaryota"/>
</dbReference>